<gene>
    <name evidence="1" type="ORF">NC653_037657</name>
</gene>
<proteinExistence type="predicted"/>
<dbReference type="AlphaFoldDB" id="A0AAD6LHH7"/>
<evidence type="ECO:0000313" key="1">
    <source>
        <dbReference type="EMBL" id="KAJ6959391.1"/>
    </source>
</evidence>
<evidence type="ECO:0000313" key="2">
    <source>
        <dbReference type="Proteomes" id="UP001164929"/>
    </source>
</evidence>
<name>A0AAD6LHH7_9ROSI</name>
<organism evidence="1 2">
    <name type="scientific">Populus alba x Populus x berolinensis</name>
    <dbReference type="NCBI Taxonomy" id="444605"/>
    <lineage>
        <taxon>Eukaryota</taxon>
        <taxon>Viridiplantae</taxon>
        <taxon>Streptophyta</taxon>
        <taxon>Embryophyta</taxon>
        <taxon>Tracheophyta</taxon>
        <taxon>Spermatophyta</taxon>
        <taxon>Magnoliopsida</taxon>
        <taxon>eudicotyledons</taxon>
        <taxon>Gunneridae</taxon>
        <taxon>Pentapetalae</taxon>
        <taxon>rosids</taxon>
        <taxon>fabids</taxon>
        <taxon>Malpighiales</taxon>
        <taxon>Salicaceae</taxon>
        <taxon>Saliceae</taxon>
        <taxon>Populus</taxon>
    </lineage>
</organism>
<reference evidence="1" key="1">
    <citation type="journal article" date="2023" name="Mol. Ecol. Resour.">
        <title>Chromosome-level genome assembly of a triploid poplar Populus alba 'Berolinensis'.</title>
        <authorList>
            <person name="Chen S."/>
            <person name="Yu Y."/>
            <person name="Wang X."/>
            <person name="Wang S."/>
            <person name="Zhang T."/>
            <person name="Zhou Y."/>
            <person name="He R."/>
            <person name="Meng N."/>
            <person name="Wang Y."/>
            <person name="Liu W."/>
            <person name="Liu Z."/>
            <person name="Liu J."/>
            <person name="Guo Q."/>
            <person name="Huang H."/>
            <person name="Sederoff R.R."/>
            <person name="Wang G."/>
            <person name="Qu G."/>
            <person name="Chen S."/>
        </authorList>
    </citation>
    <scope>NUCLEOTIDE SEQUENCE</scope>
    <source>
        <strain evidence="1">SC-2020</strain>
    </source>
</reference>
<comment type="caution">
    <text evidence="1">The sequence shown here is derived from an EMBL/GenBank/DDBJ whole genome shotgun (WGS) entry which is preliminary data.</text>
</comment>
<sequence length="41" mass="4699">MPNPKSLPNTPKFPHFKWPSLPPFHWIPKVPSASPSNQIHN</sequence>
<protein>
    <submittedName>
        <fullName evidence="1">Uncharacterized protein</fullName>
    </submittedName>
</protein>
<dbReference type="EMBL" id="JAQIZT010000017">
    <property type="protein sequence ID" value="KAJ6959391.1"/>
    <property type="molecule type" value="Genomic_DNA"/>
</dbReference>
<accession>A0AAD6LHH7</accession>
<dbReference type="Proteomes" id="UP001164929">
    <property type="component" value="Chromosome 17"/>
</dbReference>
<keyword evidence="2" id="KW-1185">Reference proteome</keyword>